<organism evidence="2">
    <name type="scientific">uncultured Ramlibacter sp</name>
    <dbReference type="NCBI Taxonomy" id="260755"/>
    <lineage>
        <taxon>Bacteria</taxon>
        <taxon>Pseudomonadati</taxon>
        <taxon>Pseudomonadota</taxon>
        <taxon>Betaproteobacteria</taxon>
        <taxon>Burkholderiales</taxon>
        <taxon>Comamonadaceae</taxon>
        <taxon>Ramlibacter</taxon>
        <taxon>environmental samples</taxon>
    </lineage>
</organism>
<feature type="region of interest" description="Disordered" evidence="1">
    <location>
        <begin position="59"/>
        <end position="112"/>
    </location>
</feature>
<name>A0A6J4PC03_9BURK</name>
<proteinExistence type="predicted"/>
<protein>
    <submittedName>
        <fullName evidence="2">Uncharacterized cysteine-rich DUF326 protein bsYhjQ/STM1261</fullName>
    </submittedName>
</protein>
<sequence>GPGPVEALPRLHRCLQCVRGGLPALRSVLPAGTRREADGPLHRARHGLRAVVPGIGCADGGGQRVRTGPVPRLRPGLPGLRRGMRPPRHGPLPAVRRGLPPLRAGLRAGGGV</sequence>
<accession>A0A6J4PC03</accession>
<feature type="compositionally biased region" description="Low complexity" evidence="1">
    <location>
        <begin position="91"/>
        <end position="106"/>
    </location>
</feature>
<dbReference type="EMBL" id="CADCUX010000293">
    <property type="protein sequence ID" value="CAA9409146.1"/>
    <property type="molecule type" value="Genomic_DNA"/>
</dbReference>
<feature type="non-terminal residue" evidence="2">
    <location>
        <position position="112"/>
    </location>
</feature>
<feature type="compositionally biased region" description="Low complexity" evidence="1">
    <location>
        <begin position="64"/>
        <end position="81"/>
    </location>
</feature>
<evidence type="ECO:0000313" key="2">
    <source>
        <dbReference type="EMBL" id="CAA9409146.1"/>
    </source>
</evidence>
<gene>
    <name evidence="2" type="ORF">AVDCRST_MAG51-1317</name>
</gene>
<reference evidence="2" key="1">
    <citation type="submission" date="2020-02" db="EMBL/GenBank/DDBJ databases">
        <authorList>
            <person name="Meier V. D."/>
        </authorList>
    </citation>
    <scope>NUCLEOTIDE SEQUENCE</scope>
    <source>
        <strain evidence="2">AVDCRST_MAG51</strain>
    </source>
</reference>
<feature type="non-terminal residue" evidence="2">
    <location>
        <position position="1"/>
    </location>
</feature>
<dbReference type="AlphaFoldDB" id="A0A6J4PC03"/>
<evidence type="ECO:0000256" key="1">
    <source>
        <dbReference type="SAM" id="MobiDB-lite"/>
    </source>
</evidence>